<dbReference type="Proteomes" id="UP000821837">
    <property type="component" value="Unassembled WGS sequence"/>
</dbReference>
<keyword evidence="2" id="KW-1185">Reference proteome</keyword>
<gene>
    <name evidence="1" type="ORF">HPB52_023569</name>
</gene>
<protein>
    <submittedName>
        <fullName evidence="1">Uncharacterized protein</fullName>
    </submittedName>
</protein>
<accession>A0A9D4PE89</accession>
<dbReference type="EMBL" id="JABSTV010001255">
    <property type="protein sequence ID" value="KAH7936457.1"/>
    <property type="molecule type" value="Genomic_DNA"/>
</dbReference>
<comment type="caution">
    <text evidence="1">The sequence shown here is derived from an EMBL/GenBank/DDBJ whole genome shotgun (WGS) entry which is preliminary data.</text>
</comment>
<evidence type="ECO:0000313" key="1">
    <source>
        <dbReference type="EMBL" id="KAH7936457.1"/>
    </source>
</evidence>
<organism evidence="1 2">
    <name type="scientific">Rhipicephalus sanguineus</name>
    <name type="common">Brown dog tick</name>
    <name type="synonym">Ixodes sanguineus</name>
    <dbReference type="NCBI Taxonomy" id="34632"/>
    <lineage>
        <taxon>Eukaryota</taxon>
        <taxon>Metazoa</taxon>
        <taxon>Ecdysozoa</taxon>
        <taxon>Arthropoda</taxon>
        <taxon>Chelicerata</taxon>
        <taxon>Arachnida</taxon>
        <taxon>Acari</taxon>
        <taxon>Parasitiformes</taxon>
        <taxon>Ixodida</taxon>
        <taxon>Ixodoidea</taxon>
        <taxon>Ixodidae</taxon>
        <taxon>Rhipicephalinae</taxon>
        <taxon>Rhipicephalus</taxon>
        <taxon>Rhipicephalus</taxon>
    </lineage>
</organism>
<dbReference type="AlphaFoldDB" id="A0A9D4PE89"/>
<proteinExistence type="predicted"/>
<reference evidence="1" key="1">
    <citation type="journal article" date="2020" name="Cell">
        <title>Large-Scale Comparative Analyses of Tick Genomes Elucidate Their Genetic Diversity and Vector Capacities.</title>
        <authorList>
            <consortium name="Tick Genome and Microbiome Consortium (TIGMIC)"/>
            <person name="Jia N."/>
            <person name="Wang J."/>
            <person name="Shi W."/>
            <person name="Du L."/>
            <person name="Sun Y."/>
            <person name="Zhan W."/>
            <person name="Jiang J.F."/>
            <person name="Wang Q."/>
            <person name="Zhang B."/>
            <person name="Ji P."/>
            <person name="Bell-Sakyi L."/>
            <person name="Cui X.M."/>
            <person name="Yuan T.T."/>
            <person name="Jiang B.G."/>
            <person name="Yang W.F."/>
            <person name="Lam T.T."/>
            <person name="Chang Q.C."/>
            <person name="Ding S.J."/>
            <person name="Wang X.J."/>
            <person name="Zhu J.G."/>
            <person name="Ruan X.D."/>
            <person name="Zhao L."/>
            <person name="Wei J.T."/>
            <person name="Ye R.Z."/>
            <person name="Que T.C."/>
            <person name="Du C.H."/>
            <person name="Zhou Y.H."/>
            <person name="Cheng J.X."/>
            <person name="Dai P.F."/>
            <person name="Guo W.B."/>
            <person name="Han X.H."/>
            <person name="Huang E.J."/>
            <person name="Li L.F."/>
            <person name="Wei W."/>
            <person name="Gao Y.C."/>
            <person name="Liu J.Z."/>
            <person name="Shao H.Z."/>
            <person name="Wang X."/>
            <person name="Wang C.C."/>
            <person name="Yang T.C."/>
            <person name="Huo Q.B."/>
            <person name="Li W."/>
            <person name="Chen H.Y."/>
            <person name="Chen S.E."/>
            <person name="Zhou L.G."/>
            <person name="Ni X.B."/>
            <person name="Tian J.H."/>
            <person name="Sheng Y."/>
            <person name="Liu T."/>
            <person name="Pan Y.S."/>
            <person name="Xia L.Y."/>
            <person name="Li J."/>
            <person name="Zhao F."/>
            <person name="Cao W.C."/>
        </authorList>
    </citation>
    <scope>NUCLEOTIDE SEQUENCE</scope>
    <source>
        <strain evidence="1">Rsan-2018</strain>
    </source>
</reference>
<name>A0A9D4PE89_RHISA</name>
<evidence type="ECO:0000313" key="2">
    <source>
        <dbReference type="Proteomes" id="UP000821837"/>
    </source>
</evidence>
<reference evidence="1" key="2">
    <citation type="submission" date="2021-09" db="EMBL/GenBank/DDBJ databases">
        <authorList>
            <person name="Jia N."/>
            <person name="Wang J."/>
            <person name="Shi W."/>
            <person name="Du L."/>
            <person name="Sun Y."/>
            <person name="Zhan W."/>
            <person name="Jiang J."/>
            <person name="Wang Q."/>
            <person name="Zhang B."/>
            <person name="Ji P."/>
            <person name="Sakyi L.B."/>
            <person name="Cui X."/>
            <person name="Yuan T."/>
            <person name="Jiang B."/>
            <person name="Yang W."/>
            <person name="Lam T.T.-Y."/>
            <person name="Chang Q."/>
            <person name="Ding S."/>
            <person name="Wang X."/>
            <person name="Zhu J."/>
            <person name="Ruan X."/>
            <person name="Zhao L."/>
            <person name="Wei J."/>
            <person name="Que T."/>
            <person name="Du C."/>
            <person name="Cheng J."/>
            <person name="Dai P."/>
            <person name="Han X."/>
            <person name="Huang E."/>
            <person name="Gao Y."/>
            <person name="Liu J."/>
            <person name="Shao H."/>
            <person name="Ye R."/>
            <person name="Li L."/>
            <person name="Wei W."/>
            <person name="Wang X."/>
            <person name="Wang C."/>
            <person name="Huo Q."/>
            <person name="Li W."/>
            <person name="Guo W."/>
            <person name="Chen H."/>
            <person name="Chen S."/>
            <person name="Zhou L."/>
            <person name="Zhou L."/>
            <person name="Ni X."/>
            <person name="Tian J."/>
            <person name="Zhou Y."/>
            <person name="Sheng Y."/>
            <person name="Liu T."/>
            <person name="Pan Y."/>
            <person name="Xia L."/>
            <person name="Li J."/>
            <person name="Zhao F."/>
            <person name="Cao W."/>
        </authorList>
    </citation>
    <scope>NUCLEOTIDE SEQUENCE</scope>
    <source>
        <strain evidence="1">Rsan-2018</strain>
        <tissue evidence="1">Larvae</tissue>
    </source>
</reference>
<sequence length="205" mass="22823">MLVREPPLLWCARRPDEAEKRLAQCVAKCEVECLNEFLTDHEHPLDDAEMIRKDVFVVTKGNTRTGATLGEGPSLALLGEDTLCATLEEQHSEALEAVIEESEAICPREQLRGSQSGNSSEVATARQAPAIEQILPGRALTFTQFDDDAGDSDDDERPHLDDQEMNVASLLPTGLSRYDLSRSPTSHQRLKMVTWKVLRRLSIKI</sequence>